<dbReference type="RefSeq" id="WP_344414728.1">
    <property type="nucleotide sequence ID" value="NZ_BAAAQK010000005.1"/>
</dbReference>
<protein>
    <recommendedName>
        <fullName evidence="5">EfeO-type cupredoxin-like domain-containing protein</fullName>
    </recommendedName>
</protein>
<dbReference type="EMBL" id="BAAAQK010000005">
    <property type="protein sequence ID" value="GAA1840351.1"/>
    <property type="molecule type" value="Genomic_DNA"/>
</dbReference>
<dbReference type="InterPro" id="IPR008972">
    <property type="entry name" value="Cupredoxin"/>
</dbReference>
<dbReference type="SUPFAM" id="SSF49503">
    <property type="entry name" value="Cupredoxins"/>
    <property type="match status" value="1"/>
</dbReference>
<feature type="compositionally biased region" description="Polar residues" evidence="1">
    <location>
        <begin position="29"/>
        <end position="42"/>
    </location>
</feature>
<evidence type="ECO:0000256" key="1">
    <source>
        <dbReference type="SAM" id="MobiDB-lite"/>
    </source>
</evidence>
<evidence type="ECO:0000313" key="4">
    <source>
        <dbReference type="Proteomes" id="UP001500449"/>
    </source>
</evidence>
<accession>A0ABN2MW02</accession>
<gene>
    <name evidence="3" type="ORF">GCM10009836_19610</name>
</gene>
<dbReference type="PROSITE" id="PS51257">
    <property type="entry name" value="PROKAR_LIPOPROTEIN"/>
    <property type="match status" value="1"/>
</dbReference>
<proteinExistence type="predicted"/>
<feature type="region of interest" description="Disordered" evidence="1">
    <location>
        <begin position="26"/>
        <end position="55"/>
    </location>
</feature>
<dbReference type="Gene3D" id="2.60.40.420">
    <property type="entry name" value="Cupredoxins - blue copper proteins"/>
    <property type="match status" value="1"/>
</dbReference>
<evidence type="ECO:0000313" key="3">
    <source>
        <dbReference type="EMBL" id="GAA1840351.1"/>
    </source>
</evidence>
<feature type="signal peptide" evidence="2">
    <location>
        <begin position="1"/>
        <end position="20"/>
    </location>
</feature>
<reference evidence="3 4" key="1">
    <citation type="journal article" date="2019" name="Int. J. Syst. Evol. Microbiol.">
        <title>The Global Catalogue of Microorganisms (GCM) 10K type strain sequencing project: providing services to taxonomists for standard genome sequencing and annotation.</title>
        <authorList>
            <consortium name="The Broad Institute Genomics Platform"/>
            <consortium name="The Broad Institute Genome Sequencing Center for Infectious Disease"/>
            <person name="Wu L."/>
            <person name="Ma J."/>
        </authorList>
    </citation>
    <scope>NUCLEOTIDE SEQUENCE [LARGE SCALE GENOMIC DNA]</scope>
    <source>
        <strain evidence="3 4">JCM 16009</strain>
    </source>
</reference>
<organism evidence="3 4">
    <name type="scientific">Pseudonocardia ailaonensis</name>
    <dbReference type="NCBI Taxonomy" id="367279"/>
    <lineage>
        <taxon>Bacteria</taxon>
        <taxon>Bacillati</taxon>
        <taxon>Actinomycetota</taxon>
        <taxon>Actinomycetes</taxon>
        <taxon>Pseudonocardiales</taxon>
        <taxon>Pseudonocardiaceae</taxon>
        <taxon>Pseudonocardia</taxon>
    </lineage>
</organism>
<evidence type="ECO:0000256" key="2">
    <source>
        <dbReference type="SAM" id="SignalP"/>
    </source>
</evidence>
<feature type="chain" id="PRO_5046102774" description="EfeO-type cupredoxin-like domain-containing protein" evidence="2">
    <location>
        <begin position="21"/>
        <end position="145"/>
    </location>
</feature>
<sequence>MRSRAGGVLAVLALTALTLAGCGSGTPPEGSTTAVANDQVGSGASARPAPLPSTPAAPAVRTIAVSFARGKVSGETGRVPVARGETVELVVTSDVAEEAHLHGYDRAAQIPAGGTATIRLVADVPGVFAFELHHSGAELLSLRVA</sequence>
<name>A0ABN2MW02_9PSEU</name>
<keyword evidence="4" id="KW-1185">Reference proteome</keyword>
<evidence type="ECO:0008006" key="5">
    <source>
        <dbReference type="Google" id="ProtNLM"/>
    </source>
</evidence>
<comment type="caution">
    <text evidence="3">The sequence shown here is derived from an EMBL/GenBank/DDBJ whole genome shotgun (WGS) entry which is preliminary data.</text>
</comment>
<keyword evidence="2" id="KW-0732">Signal</keyword>
<dbReference type="Proteomes" id="UP001500449">
    <property type="component" value="Unassembled WGS sequence"/>
</dbReference>